<dbReference type="GO" id="GO:0005635">
    <property type="term" value="C:nuclear envelope"/>
    <property type="evidence" value="ECO:0007669"/>
    <property type="project" value="TreeGrafter"/>
</dbReference>
<comment type="subcellular location">
    <subcellularLocation>
        <location evidence="1">Nucleus</location>
    </subcellularLocation>
</comment>
<gene>
    <name evidence="6" type="ORF">YALI1_B00198g</name>
</gene>
<dbReference type="GO" id="GO:0006606">
    <property type="term" value="P:protein import into nucleus"/>
    <property type="evidence" value="ECO:0007669"/>
    <property type="project" value="TreeGrafter"/>
</dbReference>
<comment type="similarity">
    <text evidence="2">Belongs to the importin beta family.</text>
</comment>
<dbReference type="InterPro" id="IPR011989">
    <property type="entry name" value="ARM-like"/>
</dbReference>
<dbReference type="AlphaFoldDB" id="A0A1D8N5S9"/>
<dbReference type="Pfam" id="PF03810">
    <property type="entry name" value="IBN_N"/>
    <property type="match status" value="1"/>
</dbReference>
<dbReference type="GeneID" id="2906883"/>
<keyword evidence="3" id="KW-0813">Transport</keyword>
<sequence length="997" mass="112855">MLNFYALHFAGYTNTLLTPVLTTQAVMDLTPENLLQALEAAGDQSVGGPRDSGQQQLKLWEQVPGFFSLLQDAYLDQSLPIQVRWIAVIYFKNESERHWRKSAPYAVSEQEKTAIRSKVFGCIDESNRQLMIHNAYAIARLARMDVPGDWPDLMDQLLQLLRQGVESQNYTKQHNVLTVLNQVIKAFSISRFGRVRQALLESSPAILTLVTDLYANYSEAWMGDVENNTAKMEITHLCLKLARRLIAEGHDRANRSEDCRRFFQITVVQLPEFLTMYSDRFSGNALLEKHVRGVGKLYHTMRERQSVSFVLMPDSLKVAELYLQLIESKKELFHQDDDAAEEAAEDWTKVVVQGMLLIKHLIGVLYRNGASNLLTYKTDEDKEETKVAVDMLRQFFSEALVQHLTELLVTWYLRLRPADLVEWHDNPEEWANEDLNNAWEYQLRACSEKLYGDLAINFREIVVPMVLKNLEQSTSSSDVLAKDAALAAFATGSAAISKEDSADFDQIFPQVIIPQGLANGSSEYRVLRRRVAIVLGEWITIQCSPENRIKAYELMVHLLNPQDPLNDVVVRITAAAALRFTVDDWDFEIDGFLPFVGDIFVRLFALLKEVKQIDSKVVLLRTVAVVADRIGARVSPYADTVLEMLPALWEEAGEQQYLRVTIVQVLTSLVQSLGRDSTKTYNIGMPVMNVSLDRESPFHAFLYDDSLLLWEALVKNAPEPNDTIFQLFPAVTDALDRSTENLYFILKILEGYALLSPDYTVQKHGHTLLSIFGKYMDILSFDVVQQVAQCVEYMTFCSNPTQLIQLAVQTGFFKAMINYIIDKDQNSSPTAISDLLQVLARMIIAAPNFLMEAVAEPEVRSAVITAWLAKFQSMCKPHERKLATLGLTALLSSGDPVVKQHMKDIVGCWVELTDEVAENEQGDCNVYYSVSEWVDPDEPVSPHTQRQQDIKKKDPIHTYPTKAYIQSSCQKAKENVGDSFQEWFAECGAVNLGSFGL</sequence>
<dbReference type="PANTHER" id="PTHR10997:SF7">
    <property type="entry name" value="IMPORTIN-11"/>
    <property type="match status" value="1"/>
</dbReference>
<evidence type="ECO:0000313" key="7">
    <source>
        <dbReference type="Proteomes" id="UP000182444"/>
    </source>
</evidence>
<dbReference type="SMART" id="SM00913">
    <property type="entry name" value="IBN_N"/>
    <property type="match status" value="1"/>
</dbReference>
<dbReference type="GO" id="GO:0031267">
    <property type="term" value="F:small GTPase binding"/>
    <property type="evidence" value="ECO:0007669"/>
    <property type="project" value="InterPro"/>
</dbReference>
<evidence type="ECO:0000313" key="6">
    <source>
        <dbReference type="EMBL" id="AOW00985.1"/>
    </source>
</evidence>
<evidence type="ECO:0000256" key="1">
    <source>
        <dbReference type="ARBA" id="ARBA00004123"/>
    </source>
</evidence>
<dbReference type="Pfam" id="PF25758">
    <property type="entry name" value="TPR_IPO11"/>
    <property type="match status" value="1"/>
</dbReference>
<dbReference type="PANTHER" id="PTHR10997">
    <property type="entry name" value="IMPORTIN-7, 8, 11"/>
    <property type="match status" value="1"/>
</dbReference>
<dbReference type="GO" id="GO:0005829">
    <property type="term" value="C:cytosol"/>
    <property type="evidence" value="ECO:0007669"/>
    <property type="project" value="TreeGrafter"/>
</dbReference>
<dbReference type="InterPro" id="IPR001494">
    <property type="entry name" value="Importin-beta_N"/>
</dbReference>
<reference evidence="6 7" key="1">
    <citation type="journal article" date="2016" name="PLoS ONE">
        <title>Sequence Assembly of Yarrowia lipolytica Strain W29/CLIB89 Shows Transposable Element Diversity.</title>
        <authorList>
            <person name="Magnan C."/>
            <person name="Yu J."/>
            <person name="Chang I."/>
            <person name="Jahn E."/>
            <person name="Kanomata Y."/>
            <person name="Wu J."/>
            <person name="Zeller M."/>
            <person name="Oakes M."/>
            <person name="Baldi P."/>
            <person name="Sandmeyer S."/>
        </authorList>
    </citation>
    <scope>NUCLEOTIDE SEQUENCE [LARGE SCALE GENOMIC DNA]</scope>
    <source>
        <strain evidence="7">CLIB89(W29)</strain>
    </source>
</reference>
<evidence type="ECO:0000256" key="3">
    <source>
        <dbReference type="ARBA" id="ARBA00022448"/>
    </source>
</evidence>
<dbReference type="eggNOG" id="KOG1993">
    <property type="taxonomic scope" value="Eukaryota"/>
</dbReference>
<dbReference type="VEuPathDB" id="FungiDB:YALI1_B00198g"/>
<protein>
    <recommendedName>
        <fullName evidence="5">Importin N-terminal domain-containing protein</fullName>
    </recommendedName>
</protein>
<name>A0A1D8N5S9_YARLL</name>
<dbReference type="RefSeq" id="XP_500337.2">
    <property type="nucleotide sequence ID" value="XM_500337.2"/>
</dbReference>
<keyword evidence="4" id="KW-0539">Nucleus</keyword>
<dbReference type="KEGG" id="yli:2906883"/>
<dbReference type="PROSITE" id="PS50166">
    <property type="entry name" value="IMPORTIN_B_NT"/>
    <property type="match status" value="1"/>
</dbReference>
<evidence type="ECO:0000256" key="2">
    <source>
        <dbReference type="ARBA" id="ARBA00007991"/>
    </source>
</evidence>
<dbReference type="Proteomes" id="UP000182444">
    <property type="component" value="Chromosome 1B"/>
</dbReference>
<feature type="domain" description="Importin N-terminal" evidence="5">
    <location>
        <begin position="53"/>
        <end position="125"/>
    </location>
</feature>
<evidence type="ECO:0000259" key="5">
    <source>
        <dbReference type="PROSITE" id="PS50166"/>
    </source>
</evidence>
<dbReference type="Gene3D" id="1.25.10.10">
    <property type="entry name" value="Leucine-rich Repeat Variant"/>
    <property type="match status" value="1"/>
</dbReference>
<dbReference type="EMBL" id="CP017554">
    <property type="protein sequence ID" value="AOW00985.1"/>
    <property type="molecule type" value="Genomic_DNA"/>
</dbReference>
<proteinExistence type="inferred from homology"/>
<evidence type="ECO:0000256" key="4">
    <source>
        <dbReference type="ARBA" id="ARBA00023242"/>
    </source>
</evidence>
<dbReference type="VEuPathDB" id="FungiDB:YALI0_B00198g"/>
<organism evidence="6 7">
    <name type="scientific">Yarrowia lipolytica</name>
    <name type="common">Candida lipolytica</name>
    <dbReference type="NCBI Taxonomy" id="4952"/>
    <lineage>
        <taxon>Eukaryota</taxon>
        <taxon>Fungi</taxon>
        <taxon>Dikarya</taxon>
        <taxon>Ascomycota</taxon>
        <taxon>Saccharomycotina</taxon>
        <taxon>Dipodascomycetes</taxon>
        <taxon>Dipodascales</taxon>
        <taxon>Dipodascales incertae sedis</taxon>
        <taxon>Yarrowia</taxon>
    </lineage>
</organism>
<accession>A0A1D8N5S9</accession>
<dbReference type="InterPro" id="IPR058669">
    <property type="entry name" value="TPR_IPO7/11-like"/>
</dbReference>
<dbReference type="SUPFAM" id="SSF48371">
    <property type="entry name" value="ARM repeat"/>
    <property type="match status" value="1"/>
</dbReference>
<dbReference type="InterPro" id="IPR016024">
    <property type="entry name" value="ARM-type_fold"/>
</dbReference>